<sequence length="301" mass="32379">MHRSFLLLAVTSMGCQLAPDAPPAPPAAAVESESTEVFRGQGPMAVSGSPWGPSYLAPGELSCDTPPPFGLGYEVGPPIGAFGPPMVMVPGAPAPKAPQSATAEPGWFDVLPPEGGPISDDFGLPQQPRIDNPLPNPLYVRASNPDAAWETVAREASRYFPIRSEERIRQSGTMLSEGRLETQWASGSTIFEPWRRDSAGGFNRWQSTLQTIRRRAIVRVMPAAGGYELDVRVEKQLEDLNRPELASAGAASIRNDSALPTDRVTPVDAITGPGRWIDIGRDEALEQRMLGRLSQQFGAGR</sequence>
<name>A0A5C6AJ15_9BACT</name>
<dbReference type="EMBL" id="SJPR01000001">
    <property type="protein sequence ID" value="TWU00015.1"/>
    <property type="molecule type" value="Genomic_DNA"/>
</dbReference>
<evidence type="ECO:0000313" key="1">
    <source>
        <dbReference type="EMBL" id="TWU00015.1"/>
    </source>
</evidence>
<gene>
    <name evidence="1" type="ORF">Pla108_09580</name>
</gene>
<organism evidence="1 2">
    <name type="scientific">Botrimarina colliarenosi</name>
    <dbReference type="NCBI Taxonomy" id="2528001"/>
    <lineage>
        <taxon>Bacteria</taxon>
        <taxon>Pseudomonadati</taxon>
        <taxon>Planctomycetota</taxon>
        <taxon>Planctomycetia</taxon>
        <taxon>Pirellulales</taxon>
        <taxon>Lacipirellulaceae</taxon>
        <taxon>Botrimarina</taxon>
    </lineage>
</organism>
<dbReference type="RefSeq" id="WP_146443509.1">
    <property type="nucleotide sequence ID" value="NZ_SJPR01000001.1"/>
</dbReference>
<dbReference type="OrthoDB" id="289390at2"/>
<accession>A0A5C6AJ15</accession>
<keyword evidence="2" id="KW-1185">Reference proteome</keyword>
<reference evidence="1 2" key="1">
    <citation type="submission" date="2019-02" db="EMBL/GenBank/DDBJ databases">
        <title>Deep-cultivation of Planctomycetes and their phenomic and genomic characterization uncovers novel biology.</title>
        <authorList>
            <person name="Wiegand S."/>
            <person name="Jogler M."/>
            <person name="Boedeker C."/>
            <person name="Pinto D."/>
            <person name="Vollmers J."/>
            <person name="Rivas-Marin E."/>
            <person name="Kohn T."/>
            <person name="Peeters S.H."/>
            <person name="Heuer A."/>
            <person name="Rast P."/>
            <person name="Oberbeckmann S."/>
            <person name="Bunk B."/>
            <person name="Jeske O."/>
            <person name="Meyerdierks A."/>
            <person name="Storesund J.E."/>
            <person name="Kallscheuer N."/>
            <person name="Luecker S."/>
            <person name="Lage O.M."/>
            <person name="Pohl T."/>
            <person name="Merkel B.J."/>
            <person name="Hornburger P."/>
            <person name="Mueller R.-W."/>
            <person name="Bruemmer F."/>
            <person name="Labrenz M."/>
            <person name="Spormann A.M."/>
            <person name="Op Den Camp H."/>
            <person name="Overmann J."/>
            <person name="Amann R."/>
            <person name="Jetten M.S.M."/>
            <person name="Mascher T."/>
            <person name="Medema M.H."/>
            <person name="Devos D.P."/>
            <person name="Kaster A.-K."/>
            <person name="Ovreas L."/>
            <person name="Rohde M."/>
            <person name="Galperin M.Y."/>
            <person name="Jogler C."/>
        </authorList>
    </citation>
    <scope>NUCLEOTIDE SEQUENCE [LARGE SCALE GENOMIC DNA]</scope>
    <source>
        <strain evidence="1 2">Pla108</strain>
    </source>
</reference>
<dbReference type="Proteomes" id="UP000317421">
    <property type="component" value="Unassembled WGS sequence"/>
</dbReference>
<protein>
    <submittedName>
        <fullName evidence="1">Uncharacterized protein</fullName>
    </submittedName>
</protein>
<evidence type="ECO:0000313" key="2">
    <source>
        <dbReference type="Proteomes" id="UP000317421"/>
    </source>
</evidence>
<proteinExistence type="predicted"/>
<dbReference type="AlphaFoldDB" id="A0A5C6AJ15"/>
<dbReference type="PROSITE" id="PS51257">
    <property type="entry name" value="PROKAR_LIPOPROTEIN"/>
    <property type="match status" value="1"/>
</dbReference>
<comment type="caution">
    <text evidence="1">The sequence shown here is derived from an EMBL/GenBank/DDBJ whole genome shotgun (WGS) entry which is preliminary data.</text>
</comment>